<protein>
    <submittedName>
        <fullName evidence="1">Uncharacterized protein</fullName>
    </submittedName>
</protein>
<dbReference type="AlphaFoldDB" id="A0A495J4F7"/>
<sequence>MKKIKLKLTRDELSNLAHFIEFSLHREQFRETKTDASKLVMATLAELLVWLNKVWDMFQTEYKFSISIPHGLALLEYCQNERCKIASTSAITINKVIGIIHQKTN</sequence>
<evidence type="ECO:0000313" key="2">
    <source>
        <dbReference type="Proteomes" id="UP000268007"/>
    </source>
</evidence>
<dbReference type="RefSeq" id="WP_121198743.1">
    <property type="nucleotide sequence ID" value="NZ_RBKU01000001.1"/>
</dbReference>
<keyword evidence="2" id="KW-1185">Reference proteome</keyword>
<dbReference type="Proteomes" id="UP000268007">
    <property type="component" value="Unassembled WGS sequence"/>
</dbReference>
<gene>
    <name evidence="1" type="ORF">BDD43_3427</name>
</gene>
<name>A0A495J4F7_9SPHI</name>
<organism evidence="1 2">
    <name type="scientific">Mucilaginibacter gracilis</name>
    <dbReference type="NCBI Taxonomy" id="423350"/>
    <lineage>
        <taxon>Bacteria</taxon>
        <taxon>Pseudomonadati</taxon>
        <taxon>Bacteroidota</taxon>
        <taxon>Sphingobacteriia</taxon>
        <taxon>Sphingobacteriales</taxon>
        <taxon>Sphingobacteriaceae</taxon>
        <taxon>Mucilaginibacter</taxon>
    </lineage>
</organism>
<evidence type="ECO:0000313" key="1">
    <source>
        <dbReference type="EMBL" id="RKR83224.1"/>
    </source>
</evidence>
<reference evidence="1 2" key="1">
    <citation type="submission" date="2018-10" db="EMBL/GenBank/DDBJ databases">
        <title>Genomic Encyclopedia of Archaeal and Bacterial Type Strains, Phase II (KMG-II): from individual species to whole genera.</title>
        <authorList>
            <person name="Goeker M."/>
        </authorList>
    </citation>
    <scope>NUCLEOTIDE SEQUENCE [LARGE SCALE GENOMIC DNA]</scope>
    <source>
        <strain evidence="1 2">DSM 18602</strain>
    </source>
</reference>
<dbReference type="EMBL" id="RBKU01000001">
    <property type="protein sequence ID" value="RKR83224.1"/>
    <property type="molecule type" value="Genomic_DNA"/>
</dbReference>
<comment type="caution">
    <text evidence="1">The sequence shown here is derived from an EMBL/GenBank/DDBJ whole genome shotgun (WGS) entry which is preliminary data.</text>
</comment>
<accession>A0A495J4F7</accession>
<proteinExistence type="predicted"/>